<comment type="caution">
    <text evidence="1">The sequence shown here is derived from an EMBL/GenBank/DDBJ whole genome shotgun (WGS) entry which is preliminary data.</text>
</comment>
<sequence>MFVDSIRGFKERYYVIRPVTQSARDSLYLIKTLTNPDGSARLDEQGVRMTR</sequence>
<organism evidence="1 2">
    <name type="scientific">Trifolium medium</name>
    <dbReference type="NCBI Taxonomy" id="97028"/>
    <lineage>
        <taxon>Eukaryota</taxon>
        <taxon>Viridiplantae</taxon>
        <taxon>Streptophyta</taxon>
        <taxon>Embryophyta</taxon>
        <taxon>Tracheophyta</taxon>
        <taxon>Spermatophyta</taxon>
        <taxon>Magnoliopsida</taxon>
        <taxon>eudicotyledons</taxon>
        <taxon>Gunneridae</taxon>
        <taxon>Pentapetalae</taxon>
        <taxon>rosids</taxon>
        <taxon>fabids</taxon>
        <taxon>Fabales</taxon>
        <taxon>Fabaceae</taxon>
        <taxon>Papilionoideae</taxon>
        <taxon>50 kb inversion clade</taxon>
        <taxon>NPAAA clade</taxon>
        <taxon>Hologalegina</taxon>
        <taxon>IRL clade</taxon>
        <taxon>Trifolieae</taxon>
        <taxon>Trifolium</taxon>
    </lineage>
</organism>
<feature type="non-terminal residue" evidence="1">
    <location>
        <position position="51"/>
    </location>
</feature>
<protein>
    <submittedName>
        <fullName evidence="1">Uncharacterized protein</fullName>
    </submittedName>
</protein>
<name>A0A392SE61_9FABA</name>
<dbReference type="EMBL" id="LXQA010368394">
    <property type="protein sequence ID" value="MCI47168.1"/>
    <property type="molecule type" value="Genomic_DNA"/>
</dbReference>
<reference evidence="1 2" key="1">
    <citation type="journal article" date="2018" name="Front. Plant Sci.">
        <title>Red Clover (Trifolium pratense) and Zigzag Clover (T. medium) - A Picture of Genomic Similarities and Differences.</title>
        <authorList>
            <person name="Dluhosova J."/>
            <person name="Istvanek J."/>
            <person name="Nedelnik J."/>
            <person name="Repkova J."/>
        </authorList>
    </citation>
    <scope>NUCLEOTIDE SEQUENCE [LARGE SCALE GENOMIC DNA]</scope>
    <source>
        <strain evidence="2">cv. 10/8</strain>
        <tissue evidence="1">Leaf</tissue>
    </source>
</reference>
<keyword evidence="2" id="KW-1185">Reference proteome</keyword>
<evidence type="ECO:0000313" key="2">
    <source>
        <dbReference type="Proteomes" id="UP000265520"/>
    </source>
</evidence>
<dbReference type="Proteomes" id="UP000265520">
    <property type="component" value="Unassembled WGS sequence"/>
</dbReference>
<evidence type="ECO:0000313" key="1">
    <source>
        <dbReference type="EMBL" id="MCI47168.1"/>
    </source>
</evidence>
<proteinExistence type="predicted"/>
<accession>A0A392SE61</accession>
<dbReference type="AlphaFoldDB" id="A0A392SE61"/>